<dbReference type="EMBL" id="PDXQ01000002">
    <property type="protein sequence ID" value="TRZ29165.1"/>
    <property type="molecule type" value="Genomic_DNA"/>
</dbReference>
<dbReference type="Proteomes" id="UP000316316">
    <property type="component" value="Unassembled WGS sequence"/>
</dbReference>
<gene>
    <name evidence="1" type="ORF">AUF17_21000</name>
</gene>
<reference evidence="1 2" key="1">
    <citation type="submission" date="2017-10" db="EMBL/GenBank/DDBJ databases">
        <title>FDA dAtabase for Regulatory Grade micrObial Sequences (FDA-ARGOS): Supporting development and validation of Infectious Disease Dx tests.</title>
        <authorList>
            <person name="Campos J."/>
            <person name="Goldberg B."/>
            <person name="Tallon L.J."/>
            <person name="Sadzewicz L."/>
            <person name="Sengamalay N."/>
            <person name="Ott S."/>
            <person name="Godinez A."/>
            <person name="Nagaraj S."/>
            <person name="Vyas G."/>
            <person name="Aluvathingal J."/>
            <person name="Nadendla S."/>
            <person name="Geyer C."/>
            <person name="Nandy P."/>
            <person name="Hobson J."/>
            <person name="Sichtig H."/>
        </authorList>
    </citation>
    <scope>NUCLEOTIDE SEQUENCE [LARGE SCALE GENOMIC DNA]</scope>
    <source>
        <strain evidence="1 2">FDAARGOS_185</strain>
    </source>
</reference>
<sequence length="189" mass="22216">MRLNDPLVTSFSFCEKTYPIDLAFDNVLDVFDVLADKELFSKQKIDLVIELLVGETDLSLSEKLDMWELIRSKFILFEGNNQPEIDELGNELPTKPTKKSLDIVYDAKYIYASFRQIGINLFAEQGKLSWQEFQALLESLPDDSIMQRIIQIRNWEPQKGMDAKEKRRMRELQRKYALPNMLREEDDDE</sequence>
<dbReference type="Pfam" id="PF06854">
    <property type="entry name" value="Phage_Gp15"/>
    <property type="match status" value="1"/>
</dbReference>
<protein>
    <recommendedName>
        <fullName evidence="3">Bacteriophage Gp15 protein</fullName>
    </recommendedName>
</protein>
<evidence type="ECO:0008006" key="3">
    <source>
        <dbReference type="Google" id="ProtNLM"/>
    </source>
</evidence>
<proteinExistence type="predicted"/>
<accession>A0A2N8PYI8</accession>
<dbReference type="InterPro" id="IPR009660">
    <property type="entry name" value="Phage_A500_Gp15"/>
</dbReference>
<dbReference type="RefSeq" id="WP_070621467.1">
    <property type="nucleotide sequence ID" value="NZ_CAAKOH010000202.1"/>
</dbReference>
<evidence type="ECO:0000313" key="1">
    <source>
        <dbReference type="EMBL" id="TRZ29165.1"/>
    </source>
</evidence>
<organism evidence="1 2">
    <name type="scientific">Enterococcus avium</name>
    <name type="common">Streptococcus avium</name>
    <dbReference type="NCBI Taxonomy" id="33945"/>
    <lineage>
        <taxon>Bacteria</taxon>
        <taxon>Bacillati</taxon>
        <taxon>Bacillota</taxon>
        <taxon>Bacilli</taxon>
        <taxon>Lactobacillales</taxon>
        <taxon>Enterococcaceae</taxon>
        <taxon>Enterococcus</taxon>
    </lineage>
</organism>
<dbReference type="AlphaFoldDB" id="A0A2N8PYI8"/>
<name>A0A2N8PYI8_ENTAV</name>
<evidence type="ECO:0000313" key="2">
    <source>
        <dbReference type="Proteomes" id="UP000316316"/>
    </source>
</evidence>
<comment type="caution">
    <text evidence="1">The sequence shown here is derived from an EMBL/GenBank/DDBJ whole genome shotgun (WGS) entry which is preliminary data.</text>
</comment>